<keyword evidence="6 7" id="KW-0472">Membrane</keyword>
<dbReference type="PROSITE" id="PS50928">
    <property type="entry name" value="ABC_TM1"/>
    <property type="match status" value="1"/>
</dbReference>
<evidence type="ECO:0000256" key="1">
    <source>
        <dbReference type="ARBA" id="ARBA00004651"/>
    </source>
</evidence>
<evidence type="ECO:0000256" key="5">
    <source>
        <dbReference type="ARBA" id="ARBA00022989"/>
    </source>
</evidence>
<dbReference type="InterPro" id="IPR050809">
    <property type="entry name" value="UgpAE/MalFG_permease"/>
</dbReference>
<dbReference type="PANTHER" id="PTHR43227">
    <property type="entry name" value="BLL4140 PROTEIN"/>
    <property type="match status" value="1"/>
</dbReference>
<protein>
    <submittedName>
        <fullName evidence="9">ABC-type sugar transport system, permease component</fullName>
    </submittedName>
</protein>
<keyword evidence="4 7" id="KW-0812">Transmembrane</keyword>
<keyword evidence="3" id="KW-1003">Cell membrane</keyword>
<evidence type="ECO:0000256" key="4">
    <source>
        <dbReference type="ARBA" id="ARBA00022692"/>
    </source>
</evidence>
<evidence type="ECO:0000313" key="10">
    <source>
        <dbReference type="Proteomes" id="UP000184207"/>
    </source>
</evidence>
<feature type="transmembrane region" description="Helical" evidence="7">
    <location>
        <begin position="111"/>
        <end position="129"/>
    </location>
</feature>
<keyword evidence="9" id="KW-0762">Sugar transport</keyword>
<keyword evidence="10" id="KW-1185">Reference proteome</keyword>
<organism evidence="9 10">
    <name type="scientific">Fervidobacterium gondwanense DSM 13020</name>
    <dbReference type="NCBI Taxonomy" id="1121883"/>
    <lineage>
        <taxon>Bacteria</taxon>
        <taxon>Thermotogati</taxon>
        <taxon>Thermotogota</taxon>
        <taxon>Thermotogae</taxon>
        <taxon>Thermotogales</taxon>
        <taxon>Fervidobacteriaceae</taxon>
        <taxon>Fervidobacterium</taxon>
    </lineage>
</organism>
<dbReference type="STRING" id="1121883.SAMN02745226_00006"/>
<dbReference type="CDD" id="cd06261">
    <property type="entry name" value="TM_PBP2"/>
    <property type="match status" value="1"/>
</dbReference>
<evidence type="ECO:0000256" key="2">
    <source>
        <dbReference type="ARBA" id="ARBA00022448"/>
    </source>
</evidence>
<sequence length="288" mass="32654">MKLKLSTREAIKGLIFVSPWIVGFLIFTLIPLIRTFYYSLNEVKVTAEGVRTFFVGLKNFKDAFLTDVNYPQLLIDYFMQMFVFVPIIVSFALVTSLLLNMKIKGRGFFRTIYFLPVVISSGPVFSKLMDKGAMTFSGLANFQFIRDLQSSLPPAFARVVGMFISGFIMILWYSGVQILIYLAGLQKIDRSMYEAAKIDGASSWQMLWKITMPVLASFTLVNIIYTIVTVSTFATSPIIQKILVDMYRPERGLGYASALSWIYFIAILIVIGAFVLIASIYRKRVRVS</sequence>
<evidence type="ECO:0000256" key="7">
    <source>
        <dbReference type="RuleBase" id="RU363032"/>
    </source>
</evidence>
<feature type="transmembrane region" description="Helical" evidence="7">
    <location>
        <begin position="12"/>
        <end position="33"/>
    </location>
</feature>
<gene>
    <name evidence="9" type="ORF">SAMN02745226_00006</name>
</gene>
<dbReference type="GO" id="GO:0055085">
    <property type="term" value="P:transmembrane transport"/>
    <property type="evidence" value="ECO:0007669"/>
    <property type="project" value="InterPro"/>
</dbReference>
<comment type="subcellular location">
    <subcellularLocation>
        <location evidence="1 7">Cell membrane</location>
        <topology evidence="1 7">Multi-pass membrane protein</topology>
    </subcellularLocation>
</comment>
<dbReference type="EMBL" id="FRDJ01000001">
    <property type="protein sequence ID" value="SHN48526.1"/>
    <property type="molecule type" value="Genomic_DNA"/>
</dbReference>
<dbReference type="InterPro" id="IPR035906">
    <property type="entry name" value="MetI-like_sf"/>
</dbReference>
<dbReference type="Pfam" id="PF00528">
    <property type="entry name" value="BPD_transp_1"/>
    <property type="match status" value="1"/>
</dbReference>
<dbReference type="GO" id="GO:0005886">
    <property type="term" value="C:plasma membrane"/>
    <property type="evidence" value="ECO:0007669"/>
    <property type="project" value="UniProtKB-SubCell"/>
</dbReference>
<dbReference type="Proteomes" id="UP000184207">
    <property type="component" value="Unassembled WGS sequence"/>
</dbReference>
<keyword evidence="2 7" id="KW-0813">Transport</keyword>
<evidence type="ECO:0000256" key="3">
    <source>
        <dbReference type="ARBA" id="ARBA00022475"/>
    </source>
</evidence>
<dbReference type="PANTHER" id="PTHR43227:SF3">
    <property type="entry name" value="BINDING-PROTEIN-DEPENDENT TRANSPORT SYSTEMS INNER MEMBRANE COMPONENT"/>
    <property type="match status" value="1"/>
</dbReference>
<evidence type="ECO:0000313" key="9">
    <source>
        <dbReference type="EMBL" id="SHN48526.1"/>
    </source>
</evidence>
<proteinExistence type="inferred from homology"/>
<evidence type="ECO:0000256" key="6">
    <source>
        <dbReference type="ARBA" id="ARBA00023136"/>
    </source>
</evidence>
<keyword evidence="5 7" id="KW-1133">Transmembrane helix</keyword>
<feature type="transmembrane region" description="Helical" evidence="7">
    <location>
        <begin position="259"/>
        <end position="281"/>
    </location>
</feature>
<dbReference type="InterPro" id="IPR000515">
    <property type="entry name" value="MetI-like"/>
</dbReference>
<dbReference type="AlphaFoldDB" id="A0A1M7RQZ0"/>
<dbReference type="Gene3D" id="1.10.3720.10">
    <property type="entry name" value="MetI-like"/>
    <property type="match status" value="1"/>
</dbReference>
<dbReference type="RefSeq" id="WP_072757069.1">
    <property type="nucleotide sequence ID" value="NZ_FRDJ01000001.1"/>
</dbReference>
<feature type="transmembrane region" description="Helical" evidence="7">
    <location>
        <begin position="77"/>
        <end position="99"/>
    </location>
</feature>
<dbReference type="OrthoDB" id="9788108at2"/>
<feature type="transmembrane region" description="Helical" evidence="7">
    <location>
        <begin position="214"/>
        <end position="239"/>
    </location>
</feature>
<accession>A0A1M7RQZ0</accession>
<comment type="similarity">
    <text evidence="7">Belongs to the binding-protein-dependent transport system permease family.</text>
</comment>
<feature type="transmembrane region" description="Helical" evidence="7">
    <location>
        <begin position="155"/>
        <end position="182"/>
    </location>
</feature>
<feature type="domain" description="ABC transmembrane type-1" evidence="8">
    <location>
        <begin position="74"/>
        <end position="282"/>
    </location>
</feature>
<evidence type="ECO:0000259" key="8">
    <source>
        <dbReference type="PROSITE" id="PS50928"/>
    </source>
</evidence>
<reference evidence="10" key="1">
    <citation type="submission" date="2016-12" db="EMBL/GenBank/DDBJ databases">
        <authorList>
            <person name="Varghese N."/>
            <person name="Submissions S."/>
        </authorList>
    </citation>
    <scope>NUCLEOTIDE SEQUENCE [LARGE SCALE GENOMIC DNA]</scope>
    <source>
        <strain evidence="10">DSM 13020</strain>
    </source>
</reference>
<name>A0A1M7RQZ0_FERGO</name>
<dbReference type="SUPFAM" id="SSF161098">
    <property type="entry name" value="MetI-like"/>
    <property type="match status" value="1"/>
</dbReference>